<feature type="domain" description="Restriction endonuclease type IV Mrr" evidence="1">
    <location>
        <begin position="72"/>
        <end position="186"/>
    </location>
</feature>
<accession>A0A855IUH5</accession>
<dbReference type="Pfam" id="PF04471">
    <property type="entry name" value="Mrr_cat"/>
    <property type="match status" value="1"/>
</dbReference>
<evidence type="ECO:0000313" key="3">
    <source>
        <dbReference type="Proteomes" id="UP000235554"/>
    </source>
</evidence>
<protein>
    <submittedName>
        <fullName evidence="2">Endonuclease</fullName>
    </submittedName>
</protein>
<dbReference type="GO" id="GO:0004519">
    <property type="term" value="F:endonuclease activity"/>
    <property type="evidence" value="ECO:0007669"/>
    <property type="project" value="UniProtKB-KW"/>
</dbReference>
<name>A0A855IUH5_9VIBR</name>
<dbReference type="Proteomes" id="UP000235554">
    <property type="component" value="Unassembled WGS sequence"/>
</dbReference>
<dbReference type="SUPFAM" id="SSF52980">
    <property type="entry name" value="Restriction endonuclease-like"/>
    <property type="match status" value="1"/>
</dbReference>
<sequence>MNQSRAIPRATKRKVVAKYNNQCCMCNASGESIPLEFSTYLPFHLGGDVNEDNLLLLCPNCHRTMDRGFLKESEFVDVLGEILKTSGKYQNIEKSVVFGDSQRYEADLIAHTRVGEKSKKTLIECKSFRSMSKSLASSAIAQLKAMAGELPEAELVLAVYGRLTDEIRDKIKLEGIQVWDLEYFAEHYSKEINSISSPIMRMLIGSNNASILLSKSKVLLNKLKNCIPGRKDCYVYQNLVGEIIEEVFCPPLQKPLGESSDHSKANRRDFIIPNYANEGFWAFLREKYNADYIVVDAKNYTRKVKKSDVLQVANYLKPHGAGMFGLIFSRNGGDSRGCEQTLREQWMVHNKMIVVLDDEDVENILISSTVSDATDVIGRKIEEFRLSM</sequence>
<keyword evidence="2" id="KW-0378">Hydrolase</keyword>
<dbReference type="EMBL" id="MCZJ01000007">
    <property type="protein sequence ID" value="PMM61630.1"/>
    <property type="molecule type" value="Genomic_DNA"/>
</dbReference>
<dbReference type="InterPro" id="IPR007560">
    <property type="entry name" value="Restrct_endonuc_IV_Mrr"/>
</dbReference>
<dbReference type="GO" id="GO:0003677">
    <property type="term" value="F:DNA binding"/>
    <property type="evidence" value="ECO:0007669"/>
    <property type="project" value="InterPro"/>
</dbReference>
<dbReference type="InterPro" id="IPR011335">
    <property type="entry name" value="Restrct_endonuc-II-like"/>
</dbReference>
<dbReference type="GO" id="GO:0009307">
    <property type="term" value="P:DNA restriction-modification system"/>
    <property type="evidence" value="ECO:0007669"/>
    <property type="project" value="InterPro"/>
</dbReference>
<reference evidence="3" key="1">
    <citation type="submission" date="2016-07" db="EMBL/GenBank/DDBJ databases">
        <title>Nontailed viruses are major unrecognized killers of bacteria in the ocean.</title>
        <authorList>
            <person name="Kauffman K."/>
            <person name="Hussain F."/>
            <person name="Yang J."/>
            <person name="Arevalo P."/>
            <person name="Brown J."/>
            <person name="Cutler M."/>
            <person name="Kelly L."/>
            <person name="Polz M.F."/>
        </authorList>
    </citation>
    <scope>NUCLEOTIDE SEQUENCE [LARGE SCALE GENOMIC DNA]</scope>
    <source>
        <strain evidence="3">10N.261.48.A1</strain>
    </source>
</reference>
<comment type="caution">
    <text evidence="2">The sequence shown here is derived from an EMBL/GenBank/DDBJ whole genome shotgun (WGS) entry which is preliminary data.</text>
</comment>
<evidence type="ECO:0000313" key="2">
    <source>
        <dbReference type="EMBL" id="PMM61630.1"/>
    </source>
</evidence>
<proteinExistence type="predicted"/>
<dbReference type="RefSeq" id="WP_016800694.1">
    <property type="nucleotide sequence ID" value="NZ_MCZJ01000007.1"/>
</dbReference>
<gene>
    <name evidence="2" type="ORF">BCT50_17625</name>
</gene>
<organism evidence="2 3">
    <name type="scientific">Vibrio lentus</name>
    <dbReference type="NCBI Taxonomy" id="136468"/>
    <lineage>
        <taxon>Bacteria</taxon>
        <taxon>Pseudomonadati</taxon>
        <taxon>Pseudomonadota</taxon>
        <taxon>Gammaproteobacteria</taxon>
        <taxon>Vibrionales</taxon>
        <taxon>Vibrionaceae</taxon>
        <taxon>Vibrio</taxon>
    </lineage>
</organism>
<dbReference type="Gene3D" id="1.10.30.50">
    <property type="match status" value="1"/>
</dbReference>
<dbReference type="AlphaFoldDB" id="A0A855IUH5"/>
<dbReference type="InterPro" id="IPR003615">
    <property type="entry name" value="HNH_nuc"/>
</dbReference>
<keyword evidence="2" id="KW-0255">Endonuclease</keyword>
<evidence type="ECO:0000259" key="1">
    <source>
        <dbReference type="Pfam" id="PF04471"/>
    </source>
</evidence>
<dbReference type="CDD" id="cd00085">
    <property type="entry name" value="HNHc"/>
    <property type="match status" value="1"/>
</dbReference>
<keyword evidence="2" id="KW-0540">Nuclease</keyword>